<dbReference type="RefSeq" id="YP_009209801.1">
    <property type="nucleotide sequence ID" value="NC_028925.1"/>
</dbReference>
<evidence type="ECO:0000313" key="1">
    <source>
        <dbReference type="EMBL" id="AIZ02403.1"/>
    </source>
</evidence>
<organism evidence="1 2">
    <name type="scientific">Escherichia phage vB_EcoM_VR25</name>
    <dbReference type="NCBI Taxonomy" id="1567028"/>
    <lineage>
        <taxon>Viruses</taxon>
        <taxon>Duplodnaviria</taxon>
        <taxon>Heunggongvirae</taxon>
        <taxon>Uroviricota</taxon>
        <taxon>Caudoviricetes</taxon>
        <taxon>Pantevenvirales</taxon>
        <taxon>Straboviridae</taxon>
        <taxon>Tevenvirinae</taxon>
        <taxon>Gaprivervirus</taxon>
        <taxon>Gaprivervirus vr25</taxon>
    </lineage>
</organism>
<evidence type="ECO:0008006" key="3">
    <source>
        <dbReference type="Google" id="ProtNLM"/>
    </source>
</evidence>
<name>A0A0A7HCL2_9CAUD</name>
<dbReference type="EMBL" id="KP007361">
    <property type="protein sequence ID" value="AIZ02403.1"/>
    <property type="molecule type" value="Genomic_DNA"/>
</dbReference>
<dbReference type="InterPro" id="IPR057968">
    <property type="entry name" value="T4_Y03C-like"/>
</dbReference>
<protein>
    <recommendedName>
        <fullName evidence="3">Phage protein</fullName>
    </recommendedName>
</protein>
<gene>
    <name evidence="1" type="ORF">VR25_059</name>
</gene>
<accession>A0A0A7HCL2</accession>
<keyword evidence="2" id="KW-1185">Reference proteome</keyword>
<dbReference type="GeneID" id="26636221"/>
<evidence type="ECO:0000313" key="2">
    <source>
        <dbReference type="Proteomes" id="UP000030717"/>
    </source>
</evidence>
<sequence length="87" mass="10324">MRLYDFNEAGLEHIRECDVVDDDNQPNTIKYWFEAITDRETGQLIKVYVVTDWAVEFSFNVMEDDTPETLIHMAESCIKDAYYDEDF</sequence>
<reference evidence="1 2" key="1">
    <citation type="submission" date="2014-10" db="EMBL/GenBank/DDBJ databases">
        <title>VR bacteriophages - a small but diverse group of low-temperature viruses.</title>
        <authorList>
            <person name="Kaliniene L."/>
            <person name="Meskys R."/>
            <person name="Simoliunas E."/>
            <person name="Zajanckauskaite A."/>
            <person name="Truncaite L."/>
        </authorList>
    </citation>
    <scope>NUCLEOTIDE SEQUENCE [LARGE SCALE GENOMIC DNA]</scope>
</reference>
<proteinExistence type="predicted"/>
<dbReference type="Pfam" id="PF25721">
    <property type="entry name" value="T4_Y03C"/>
    <property type="match status" value="1"/>
</dbReference>
<dbReference type="Proteomes" id="UP000030717">
    <property type="component" value="Segment"/>
</dbReference>
<dbReference type="KEGG" id="vg:26636221"/>